<dbReference type="Proteomes" id="UP001529510">
    <property type="component" value="Unassembled WGS sequence"/>
</dbReference>
<keyword evidence="4" id="KW-1185">Reference proteome</keyword>
<dbReference type="EMBL" id="JAMKFB020000193">
    <property type="protein sequence ID" value="KAL0152074.1"/>
    <property type="molecule type" value="Genomic_DNA"/>
</dbReference>
<proteinExistence type="predicted"/>
<dbReference type="PANTHER" id="PTHR11505">
    <property type="entry name" value="L1 TRANSPOSABLE ELEMENT-RELATED"/>
    <property type="match status" value="1"/>
</dbReference>
<feature type="region of interest" description="Disordered" evidence="2">
    <location>
        <begin position="1"/>
        <end position="30"/>
    </location>
</feature>
<keyword evidence="1" id="KW-0175">Coiled coil</keyword>
<dbReference type="Gene3D" id="3.30.70.1820">
    <property type="entry name" value="L1 transposable element, RRM domain"/>
    <property type="match status" value="1"/>
</dbReference>
<organism evidence="3 4">
    <name type="scientific">Cirrhinus mrigala</name>
    <name type="common">Mrigala</name>
    <dbReference type="NCBI Taxonomy" id="683832"/>
    <lineage>
        <taxon>Eukaryota</taxon>
        <taxon>Metazoa</taxon>
        <taxon>Chordata</taxon>
        <taxon>Craniata</taxon>
        <taxon>Vertebrata</taxon>
        <taxon>Euteleostomi</taxon>
        <taxon>Actinopterygii</taxon>
        <taxon>Neopterygii</taxon>
        <taxon>Teleostei</taxon>
        <taxon>Ostariophysi</taxon>
        <taxon>Cypriniformes</taxon>
        <taxon>Cyprinidae</taxon>
        <taxon>Labeoninae</taxon>
        <taxon>Labeonini</taxon>
        <taxon>Cirrhinus</taxon>
    </lineage>
</organism>
<feature type="coiled-coil region" evidence="1">
    <location>
        <begin position="91"/>
        <end position="118"/>
    </location>
</feature>
<name>A0ABD0MQ38_CIRMR</name>
<dbReference type="InterPro" id="IPR004244">
    <property type="entry name" value="Transposase_22"/>
</dbReference>
<sequence length="272" mass="30837">MAENVVTRKKEKSKQAAALDQDGDSGSDGLDTERIIHSITVNITAAVEDKFNKFAETLDAIASKVHDNSVRLGELETRDTEDKVSSMDSKLVSYAKKVEELKKKLDNLENRSRRDNIIVTNLPEGMEGQQPVKFFESWLPRFLEQECHDGQVNIDAAYRLGSKEAFTLQQQQTRAVIIKLHSFRDKVRVLSAAKAKKQLLSEGRRVSIQQDLSQMVRQKRHGLNHICSALLQRGTKFNMLFPNTFRVYFGNGTMTFSSPQQAQDYLNSISNE</sequence>
<dbReference type="AlphaFoldDB" id="A0ABD0MQ38"/>
<accession>A0ABD0MQ38</accession>
<evidence type="ECO:0000313" key="3">
    <source>
        <dbReference type="EMBL" id="KAL0152074.1"/>
    </source>
</evidence>
<reference evidence="3 4" key="1">
    <citation type="submission" date="2024-05" db="EMBL/GenBank/DDBJ databases">
        <title>Genome sequencing and assembly of Indian major carp, Cirrhinus mrigala (Hamilton, 1822).</title>
        <authorList>
            <person name="Mohindra V."/>
            <person name="Chowdhury L.M."/>
            <person name="Lal K."/>
            <person name="Jena J.K."/>
        </authorList>
    </citation>
    <scope>NUCLEOTIDE SEQUENCE [LARGE SCALE GENOMIC DNA]</scope>
    <source>
        <strain evidence="3">CM1030</strain>
        <tissue evidence="3">Blood</tissue>
    </source>
</reference>
<comment type="caution">
    <text evidence="3">The sequence shown here is derived from an EMBL/GenBank/DDBJ whole genome shotgun (WGS) entry which is preliminary data.</text>
</comment>
<evidence type="ECO:0000313" key="4">
    <source>
        <dbReference type="Proteomes" id="UP001529510"/>
    </source>
</evidence>
<evidence type="ECO:0000256" key="1">
    <source>
        <dbReference type="SAM" id="Coils"/>
    </source>
</evidence>
<gene>
    <name evidence="3" type="ORF">M9458_052628</name>
</gene>
<evidence type="ECO:0000256" key="2">
    <source>
        <dbReference type="SAM" id="MobiDB-lite"/>
    </source>
</evidence>
<protein>
    <submittedName>
        <fullName evidence="3">Uncharacterized protein</fullName>
    </submittedName>
</protein>